<gene>
    <name evidence="1" type="ORF">METZ01_LOCUS300145</name>
</gene>
<protein>
    <submittedName>
        <fullName evidence="1">Uncharacterized protein</fullName>
    </submittedName>
</protein>
<dbReference type="AlphaFoldDB" id="A0A382MJ59"/>
<feature type="non-terminal residue" evidence="1">
    <location>
        <position position="247"/>
    </location>
</feature>
<name>A0A382MJ59_9ZZZZ</name>
<proteinExistence type="predicted"/>
<accession>A0A382MJ59</accession>
<dbReference type="EMBL" id="UINC01093124">
    <property type="protein sequence ID" value="SVC47291.1"/>
    <property type="molecule type" value="Genomic_DNA"/>
</dbReference>
<organism evidence="1">
    <name type="scientific">marine metagenome</name>
    <dbReference type="NCBI Taxonomy" id="408172"/>
    <lineage>
        <taxon>unclassified sequences</taxon>
        <taxon>metagenomes</taxon>
        <taxon>ecological metagenomes</taxon>
    </lineage>
</organism>
<evidence type="ECO:0000313" key="1">
    <source>
        <dbReference type="EMBL" id="SVC47291.1"/>
    </source>
</evidence>
<reference evidence="1" key="1">
    <citation type="submission" date="2018-05" db="EMBL/GenBank/DDBJ databases">
        <authorList>
            <person name="Lanie J.A."/>
            <person name="Ng W.-L."/>
            <person name="Kazmierczak K.M."/>
            <person name="Andrzejewski T.M."/>
            <person name="Davidsen T.M."/>
            <person name="Wayne K.J."/>
            <person name="Tettelin H."/>
            <person name="Glass J.I."/>
            <person name="Rusch D."/>
            <person name="Podicherti R."/>
            <person name="Tsui H.-C.T."/>
            <person name="Winkler M.E."/>
        </authorList>
    </citation>
    <scope>NUCLEOTIDE SEQUENCE</scope>
</reference>
<sequence length="247" mass="27385">MTLTPVQKKLVARAKRYPFDPSPRSYLFVGDGCWMLHDYDLKAPQNASVEIGGILQPINKALVDHGYSPASLRVPRLPVLASGSNASPTRLREKFGPDSGQTLIPVVKHQVSDVLPVFSAKFASYGSITATLQYVPGSQSQMFATYLSEPQLLRMHGTEAIGDEYHFARIDNVEIVSESGDLTRGPVYAYLSIKEVFQVDGLQFTLREFKTNAPGARFAARSQETILKLAWGLLESKKNLDTFIYEN</sequence>